<feature type="domain" description="ABC transmembrane type-2" evidence="10">
    <location>
        <begin position="49"/>
        <end position="269"/>
    </location>
</feature>
<evidence type="ECO:0000313" key="11">
    <source>
        <dbReference type="EMBL" id="QDT14188.1"/>
    </source>
</evidence>
<proteinExistence type="inferred from homology"/>
<sequence>MVGPAVREVRITPPRGWELLDLAEFWAYRDLFRFLVWRGIKAQYAQSAVGIGWAVIKPLATVATFTLVFGQLAEIDSGGVPYALFSFVAMVPWTYFSGCIRGGTASLVSNANMISKVYFPRLVIPLSQVCVGLVDFAIAFLLMIAALAVSGYAPNVGVLLVPVLVAVMVAAAAGLACWLTALAIQFRDVNHATVFLVQLGMYASPVIYRAELVPEEYRPLYAMNPMVGVIGGFRSAFLGEPTMPWTDIAIGSAVAAGLLLSGMLFFRRREAVFADVA</sequence>
<dbReference type="GO" id="GO:0005886">
    <property type="term" value="C:plasma membrane"/>
    <property type="evidence" value="ECO:0007669"/>
    <property type="project" value="UniProtKB-SubCell"/>
</dbReference>
<dbReference type="InterPro" id="IPR047817">
    <property type="entry name" value="ABC2_TM_bact-type"/>
</dbReference>
<keyword evidence="6 9" id="KW-0812">Transmembrane</keyword>
<keyword evidence="4 9" id="KW-1003">Cell membrane</keyword>
<name>A0A517P480_9PLAN</name>
<comment type="similarity">
    <text evidence="2 9">Belongs to the ABC-2 integral membrane protein family.</text>
</comment>
<feature type="transmembrane region" description="Helical" evidence="9">
    <location>
        <begin position="159"/>
        <end position="182"/>
    </location>
</feature>
<evidence type="ECO:0000259" key="10">
    <source>
        <dbReference type="PROSITE" id="PS51012"/>
    </source>
</evidence>
<dbReference type="EMBL" id="CP036265">
    <property type="protein sequence ID" value="QDT14188.1"/>
    <property type="molecule type" value="Genomic_DNA"/>
</dbReference>
<evidence type="ECO:0000256" key="5">
    <source>
        <dbReference type="ARBA" id="ARBA00022519"/>
    </source>
</evidence>
<protein>
    <recommendedName>
        <fullName evidence="9">Transport permease protein</fullName>
    </recommendedName>
</protein>
<reference evidence="11 12" key="1">
    <citation type="submission" date="2019-02" db="EMBL/GenBank/DDBJ databases">
        <title>Deep-cultivation of Planctomycetes and their phenomic and genomic characterization uncovers novel biology.</title>
        <authorList>
            <person name="Wiegand S."/>
            <person name="Jogler M."/>
            <person name="Boedeker C."/>
            <person name="Pinto D."/>
            <person name="Vollmers J."/>
            <person name="Rivas-Marin E."/>
            <person name="Kohn T."/>
            <person name="Peeters S.H."/>
            <person name="Heuer A."/>
            <person name="Rast P."/>
            <person name="Oberbeckmann S."/>
            <person name="Bunk B."/>
            <person name="Jeske O."/>
            <person name="Meyerdierks A."/>
            <person name="Storesund J.E."/>
            <person name="Kallscheuer N."/>
            <person name="Luecker S."/>
            <person name="Lage O.M."/>
            <person name="Pohl T."/>
            <person name="Merkel B.J."/>
            <person name="Hornburger P."/>
            <person name="Mueller R.-W."/>
            <person name="Bruemmer F."/>
            <person name="Labrenz M."/>
            <person name="Spormann A.M."/>
            <person name="Op den Camp H."/>
            <person name="Overmann J."/>
            <person name="Amann R."/>
            <person name="Jetten M.S.M."/>
            <person name="Mascher T."/>
            <person name="Medema M.H."/>
            <person name="Devos D.P."/>
            <person name="Kaster A.-K."/>
            <person name="Ovreas L."/>
            <person name="Rohde M."/>
            <person name="Galperin M.Y."/>
            <person name="Jogler C."/>
        </authorList>
    </citation>
    <scope>NUCLEOTIDE SEQUENCE [LARGE SCALE GENOMIC DNA]</scope>
    <source>
        <strain evidence="11 12">CA12</strain>
    </source>
</reference>
<dbReference type="AlphaFoldDB" id="A0A517P480"/>
<dbReference type="Pfam" id="PF01061">
    <property type="entry name" value="ABC2_membrane"/>
    <property type="match status" value="1"/>
</dbReference>
<gene>
    <name evidence="11" type="primary">tagG_1</name>
    <name evidence="11" type="ORF">CA12_02560</name>
</gene>
<comment type="subcellular location">
    <subcellularLocation>
        <location evidence="1">Cell inner membrane</location>
        <topology evidence="1">Multi-pass membrane protein</topology>
    </subcellularLocation>
    <subcellularLocation>
        <location evidence="9">Cell membrane</location>
        <topology evidence="9">Multi-pass membrane protein</topology>
    </subcellularLocation>
</comment>
<organism evidence="11 12">
    <name type="scientific">Alienimonas californiensis</name>
    <dbReference type="NCBI Taxonomy" id="2527989"/>
    <lineage>
        <taxon>Bacteria</taxon>
        <taxon>Pseudomonadati</taxon>
        <taxon>Planctomycetota</taxon>
        <taxon>Planctomycetia</taxon>
        <taxon>Planctomycetales</taxon>
        <taxon>Planctomycetaceae</taxon>
        <taxon>Alienimonas</taxon>
    </lineage>
</organism>
<dbReference type="GO" id="GO:0140359">
    <property type="term" value="F:ABC-type transporter activity"/>
    <property type="evidence" value="ECO:0007669"/>
    <property type="project" value="InterPro"/>
</dbReference>
<evidence type="ECO:0000256" key="1">
    <source>
        <dbReference type="ARBA" id="ARBA00004429"/>
    </source>
</evidence>
<feature type="transmembrane region" description="Helical" evidence="9">
    <location>
        <begin position="129"/>
        <end position="153"/>
    </location>
</feature>
<evidence type="ECO:0000256" key="8">
    <source>
        <dbReference type="ARBA" id="ARBA00023136"/>
    </source>
</evidence>
<evidence type="ECO:0000256" key="7">
    <source>
        <dbReference type="ARBA" id="ARBA00022989"/>
    </source>
</evidence>
<dbReference type="InterPro" id="IPR013525">
    <property type="entry name" value="ABC2_TM"/>
</dbReference>
<keyword evidence="7 9" id="KW-1133">Transmembrane helix</keyword>
<dbReference type="GO" id="GO:0015920">
    <property type="term" value="P:lipopolysaccharide transport"/>
    <property type="evidence" value="ECO:0007669"/>
    <property type="project" value="TreeGrafter"/>
</dbReference>
<feature type="transmembrane region" description="Helical" evidence="9">
    <location>
        <begin position="248"/>
        <end position="266"/>
    </location>
</feature>
<dbReference type="KEGG" id="acaf:CA12_02560"/>
<dbReference type="PROSITE" id="PS51012">
    <property type="entry name" value="ABC_TM2"/>
    <property type="match status" value="1"/>
</dbReference>
<keyword evidence="12" id="KW-1185">Reference proteome</keyword>
<evidence type="ECO:0000256" key="6">
    <source>
        <dbReference type="ARBA" id="ARBA00022692"/>
    </source>
</evidence>
<evidence type="ECO:0000256" key="3">
    <source>
        <dbReference type="ARBA" id="ARBA00022448"/>
    </source>
</evidence>
<evidence type="ECO:0000256" key="4">
    <source>
        <dbReference type="ARBA" id="ARBA00022475"/>
    </source>
</evidence>
<evidence type="ECO:0000256" key="9">
    <source>
        <dbReference type="RuleBase" id="RU361157"/>
    </source>
</evidence>
<dbReference type="PANTHER" id="PTHR30413">
    <property type="entry name" value="INNER MEMBRANE TRANSPORT PERMEASE"/>
    <property type="match status" value="1"/>
</dbReference>
<feature type="transmembrane region" description="Helical" evidence="9">
    <location>
        <begin position="82"/>
        <end position="108"/>
    </location>
</feature>
<evidence type="ECO:0000256" key="2">
    <source>
        <dbReference type="ARBA" id="ARBA00007783"/>
    </source>
</evidence>
<dbReference type="PANTHER" id="PTHR30413:SF8">
    <property type="entry name" value="TRANSPORT PERMEASE PROTEIN"/>
    <property type="match status" value="1"/>
</dbReference>
<keyword evidence="8 9" id="KW-0472">Membrane</keyword>
<feature type="transmembrane region" description="Helical" evidence="9">
    <location>
        <begin position="189"/>
        <end position="208"/>
    </location>
</feature>
<evidence type="ECO:0000313" key="12">
    <source>
        <dbReference type="Proteomes" id="UP000318741"/>
    </source>
</evidence>
<keyword evidence="3 9" id="KW-0813">Transport</keyword>
<keyword evidence="5" id="KW-0997">Cell inner membrane</keyword>
<dbReference type="Proteomes" id="UP000318741">
    <property type="component" value="Chromosome"/>
</dbReference>
<accession>A0A517P480</accession>
<feature type="transmembrane region" description="Helical" evidence="9">
    <location>
        <begin position="48"/>
        <end position="70"/>
    </location>
</feature>